<evidence type="ECO:0000313" key="4">
    <source>
        <dbReference type="Proteomes" id="UP000239724"/>
    </source>
</evidence>
<name>A0A2S6NNE6_RHOGL</name>
<protein>
    <recommendedName>
        <fullName evidence="2">SsuA/THI5-like domain-containing protein</fullName>
    </recommendedName>
</protein>
<dbReference type="SUPFAM" id="SSF53850">
    <property type="entry name" value="Periplasmic binding protein-like II"/>
    <property type="match status" value="1"/>
</dbReference>
<dbReference type="Gene3D" id="3.40.190.10">
    <property type="entry name" value="Periplasmic binding protein-like II"/>
    <property type="match status" value="2"/>
</dbReference>
<dbReference type="InterPro" id="IPR015168">
    <property type="entry name" value="SsuA/THI5"/>
</dbReference>
<feature type="signal peptide" evidence="1">
    <location>
        <begin position="1"/>
        <end position="26"/>
    </location>
</feature>
<gene>
    <name evidence="3" type="ORF">CCS01_02135</name>
</gene>
<reference evidence="3 4" key="1">
    <citation type="journal article" date="2018" name="Arch. Microbiol.">
        <title>New insights into the metabolic potential of the phototrophic purple bacterium Rhodopila globiformis DSM 161(T) from its draft genome sequence and evidence for a vanadium-dependent nitrogenase.</title>
        <authorList>
            <person name="Imhoff J.F."/>
            <person name="Rahn T."/>
            <person name="Kunzel S."/>
            <person name="Neulinger S.C."/>
        </authorList>
    </citation>
    <scope>NUCLEOTIDE SEQUENCE [LARGE SCALE GENOMIC DNA]</scope>
    <source>
        <strain evidence="3 4">DSM 161</strain>
    </source>
</reference>
<dbReference type="EMBL" id="NHRY01000038">
    <property type="protein sequence ID" value="PPQ38666.1"/>
    <property type="molecule type" value="Genomic_DNA"/>
</dbReference>
<dbReference type="PROSITE" id="PS51318">
    <property type="entry name" value="TAT"/>
    <property type="match status" value="1"/>
</dbReference>
<evidence type="ECO:0000259" key="2">
    <source>
        <dbReference type="Pfam" id="PF09084"/>
    </source>
</evidence>
<dbReference type="PANTHER" id="PTHR30024:SF48">
    <property type="entry name" value="ABC TRANSPORTER SUBSTRATE-BINDING PROTEIN"/>
    <property type="match status" value="1"/>
</dbReference>
<dbReference type="AlphaFoldDB" id="A0A2S6NNE6"/>
<dbReference type="PANTHER" id="PTHR30024">
    <property type="entry name" value="ALIPHATIC SULFONATES-BINDING PROTEIN-RELATED"/>
    <property type="match status" value="1"/>
</dbReference>
<feature type="domain" description="SsuA/THI5-like" evidence="2">
    <location>
        <begin position="74"/>
        <end position="254"/>
    </location>
</feature>
<dbReference type="Pfam" id="PF09084">
    <property type="entry name" value="NMT1"/>
    <property type="match status" value="1"/>
</dbReference>
<proteinExistence type="predicted"/>
<dbReference type="OrthoDB" id="5621714at2"/>
<dbReference type="Proteomes" id="UP000239724">
    <property type="component" value="Unassembled WGS sequence"/>
</dbReference>
<keyword evidence="1" id="KW-0732">Signal</keyword>
<keyword evidence="4" id="KW-1185">Reference proteome</keyword>
<comment type="caution">
    <text evidence="3">The sequence shown here is derived from an EMBL/GenBank/DDBJ whole genome shotgun (WGS) entry which is preliminary data.</text>
</comment>
<dbReference type="InterPro" id="IPR006311">
    <property type="entry name" value="TAT_signal"/>
</dbReference>
<organism evidence="3 4">
    <name type="scientific">Rhodopila globiformis</name>
    <name type="common">Rhodopseudomonas globiformis</name>
    <dbReference type="NCBI Taxonomy" id="1071"/>
    <lineage>
        <taxon>Bacteria</taxon>
        <taxon>Pseudomonadati</taxon>
        <taxon>Pseudomonadota</taxon>
        <taxon>Alphaproteobacteria</taxon>
        <taxon>Acetobacterales</taxon>
        <taxon>Acetobacteraceae</taxon>
        <taxon>Rhodopila</taxon>
    </lineage>
</organism>
<evidence type="ECO:0000256" key="1">
    <source>
        <dbReference type="SAM" id="SignalP"/>
    </source>
</evidence>
<dbReference type="RefSeq" id="WP_104517190.1">
    <property type="nucleotide sequence ID" value="NZ_NHRY01000038.1"/>
</dbReference>
<evidence type="ECO:0000313" key="3">
    <source>
        <dbReference type="EMBL" id="PPQ38666.1"/>
    </source>
</evidence>
<accession>A0A2S6NNE6</accession>
<feature type="chain" id="PRO_5015572781" description="SsuA/THI5-like domain-containing protein" evidence="1">
    <location>
        <begin position="27"/>
        <end position="336"/>
    </location>
</feature>
<sequence>MTMTTNITRRAALAAAAGLVAVPGVAVPGQAAALPDLRLGTVQYGSVQWVADTIRRGKLDARHGFTLRTTMLANTESGRVALMAGATDVILSDWPFVAVQRAAGTKLSFAPFSSATGGIMTAANSPIRQLADLRGRKLGVAGGPADKSWLLVQAAARKQGIDLASEAKPIYGAPPLLGGKLQQGELDAVLTYWNFAARLEAAGFREAISVSDCTKALDISPHISMVGFVFHQDWAEANRRTLDGFLAAVDEAQRRLAESDAEWTAVRPLMNADSDTLFVRLRDRYRDGLHHVDAAEQARGAARLLAVLHETGGAQATGGIATLPPGVFWPGRNGST</sequence>